<dbReference type="EMBL" id="DS995901">
    <property type="protein sequence ID" value="EEA24132.1"/>
    <property type="molecule type" value="Genomic_DNA"/>
</dbReference>
<dbReference type="PhylomeDB" id="B6QF97"/>
<dbReference type="STRING" id="441960.B6QF97"/>
<name>B6QF97_TALMQ</name>
<evidence type="ECO:0000313" key="2">
    <source>
        <dbReference type="EMBL" id="EEA24132.1"/>
    </source>
</evidence>
<organism evidence="2 3">
    <name type="scientific">Talaromyces marneffei (strain ATCC 18224 / CBS 334.59 / QM 7333)</name>
    <name type="common">Penicillium marneffei</name>
    <dbReference type="NCBI Taxonomy" id="441960"/>
    <lineage>
        <taxon>Eukaryota</taxon>
        <taxon>Fungi</taxon>
        <taxon>Dikarya</taxon>
        <taxon>Ascomycota</taxon>
        <taxon>Pezizomycotina</taxon>
        <taxon>Eurotiomycetes</taxon>
        <taxon>Eurotiomycetidae</taxon>
        <taxon>Eurotiales</taxon>
        <taxon>Trichocomaceae</taxon>
        <taxon>Talaromyces</taxon>
        <taxon>Talaromyces sect. Talaromyces</taxon>
    </lineage>
</organism>
<proteinExistence type="predicted"/>
<dbReference type="Proteomes" id="UP000001294">
    <property type="component" value="Unassembled WGS sequence"/>
</dbReference>
<feature type="transmembrane region" description="Helical" evidence="1">
    <location>
        <begin position="312"/>
        <end position="335"/>
    </location>
</feature>
<protein>
    <submittedName>
        <fullName evidence="2">Uncharacterized protein</fullName>
    </submittedName>
</protein>
<feature type="transmembrane region" description="Helical" evidence="1">
    <location>
        <begin position="24"/>
        <end position="42"/>
    </location>
</feature>
<dbReference type="OrthoDB" id="4227396at2759"/>
<keyword evidence="1" id="KW-0812">Transmembrane</keyword>
<feature type="transmembrane region" description="Helical" evidence="1">
    <location>
        <begin position="282"/>
        <end position="300"/>
    </location>
</feature>
<keyword evidence="1" id="KW-1133">Transmembrane helix</keyword>
<sequence>MATIVQGFRADSVGWQSNSGRRGTMDIIQGSIFTILACTWSIQHLNIPSLKDGFWAKLLRRFKWTLLTILLPEFLMAHAIFELTMGLTTMKAMETAIISANDSGNATNAIHVVYPWWRRKFPWWRGEKVDADTRHQWTLTHSYYANMGGFCVEGPPSSVRKEQPSIALTGPQIARTARGLDFSQLELITLAFAACGVFTYAAQWYKPQNVDTATTVKLRAEAGSEQYEKMKSQEYDRFWQAVRHVQGDTERIYEGRVPNDYLPQYRIPDNKGLVAFLQVHPVLYALTVISVVLGSLHLIAWNFQFPTRIEQIWWRTAALISVGLPPIALLLVPVFASLHRRLRTVNAYQFMGTLLFVLREFTYHLEDQSERRHMLTVLEEIEAVYEAPQVHLGKHDYRRLLLHNRVGMSVIQDAARIQLLKNMTTFLADRTFIGTKPLVSKDFYFQFVDMLTKIESDSYANEAVRLDRYPPLRLRWPAIIFTATGVIYCASRLSIIALALSCLRSMPDSVYVTTWATYIPEIQ</sequence>
<dbReference type="PANTHER" id="PTHR35043:SF8">
    <property type="entry name" value="DUF4220 DOMAIN-CONTAINING PROTEIN"/>
    <property type="match status" value="1"/>
</dbReference>
<feature type="transmembrane region" description="Helical" evidence="1">
    <location>
        <begin position="478"/>
        <end position="500"/>
    </location>
</feature>
<keyword evidence="1" id="KW-0472">Membrane</keyword>
<dbReference type="PANTHER" id="PTHR35043">
    <property type="entry name" value="TRANSCRIPTION FACTOR DOMAIN-CONTAINING PROTEIN"/>
    <property type="match status" value="1"/>
</dbReference>
<feature type="transmembrane region" description="Helical" evidence="1">
    <location>
        <begin position="62"/>
        <end position="81"/>
    </location>
</feature>
<keyword evidence="3" id="KW-1185">Reference proteome</keyword>
<reference evidence="3" key="1">
    <citation type="journal article" date="2015" name="Genome Announc.">
        <title>Genome sequence of the AIDS-associated pathogen Penicillium marneffei (ATCC18224) and its near taxonomic relative Talaromyces stipitatus (ATCC10500).</title>
        <authorList>
            <person name="Nierman W.C."/>
            <person name="Fedorova-Abrams N.D."/>
            <person name="Andrianopoulos A."/>
        </authorList>
    </citation>
    <scope>NUCLEOTIDE SEQUENCE [LARGE SCALE GENOMIC DNA]</scope>
    <source>
        <strain evidence="3">ATCC 18224 / CBS 334.59 / QM 7333</strain>
    </source>
</reference>
<gene>
    <name evidence="2" type="ORF">PMAA_081420</name>
</gene>
<accession>B6QF97</accession>
<evidence type="ECO:0000256" key="1">
    <source>
        <dbReference type="SAM" id="Phobius"/>
    </source>
</evidence>
<dbReference type="VEuPathDB" id="FungiDB:PMAA_081420"/>
<dbReference type="HOGENOM" id="CLU_022883_4_0_1"/>
<dbReference type="AlphaFoldDB" id="B6QF97"/>
<evidence type="ECO:0000313" key="3">
    <source>
        <dbReference type="Proteomes" id="UP000001294"/>
    </source>
</evidence>